<keyword evidence="3 6" id="KW-0238">DNA-binding</keyword>
<evidence type="ECO:0000256" key="6">
    <source>
        <dbReference type="PROSITE-ProRule" id="PRU00108"/>
    </source>
</evidence>
<dbReference type="SUPFAM" id="SSF46689">
    <property type="entry name" value="Homeodomain-like"/>
    <property type="match status" value="1"/>
</dbReference>
<evidence type="ECO:0000256" key="5">
    <source>
        <dbReference type="ARBA" id="ARBA00023242"/>
    </source>
</evidence>
<dbReference type="RefSeq" id="XP_029310879.1">
    <property type="nucleotide sequence ID" value="XM_029455019.1"/>
</dbReference>
<dbReference type="InterPro" id="IPR001356">
    <property type="entry name" value="HD"/>
</dbReference>
<dbReference type="Proteomes" id="UP000504630">
    <property type="component" value="Chromosome 18"/>
</dbReference>
<feature type="DNA-binding region" description="Homeobox" evidence="6">
    <location>
        <begin position="96"/>
        <end position="133"/>
    </location>
</feature>
<comment type="subcellular location">
    <subcellularLocation>
        <location evidence="2 6 7">Nucleus</location>
    </subcellularLocation>
</comment>
<feature type="compositionally biased region" description="Basic and acidic residues" evidence="8">
    <location>
        <begin position="155"/>
        <end position="179"/>
    </location>
</feature>
<evidence type="ECO:0000313" key="11">
    <source>
        <dbReference type="RefSeq" id="XP_029310879.1"/>
    </source>
</evidence>
<dbReference type="GeneID" id="115023778"/>
<feature type="domain" description="Homeobox" evidence="9">
    <location>
        <begin position="94"/>
        <end position="132"/>
    </location>
</feature>
<evidence type="ECO:0000256" key="3">
    <source>
        <dbReference type="ARBA" id="ARBA00023125"/>
    </source>
</evidence>
<keyword evidence="10" id="KW-1185">Reference proteome</keyword>
<keyword evidence="5 6" id="KW-0539">Nucleus</keyword>
<organism evidence="10 11">
    <name type="scientific">Cottoperca gobio</name>
    <name type="common">Frogmouth</name>
    <name type="synonym">Aphritis gobio</name>
    <dbReference type="NCBI Taxonomy" id="56716"/>
    <lineage>
        <taxon>Eukaryota</taxon>
        <taxon>Metazoa</taxon>
        <taxon>Chordata</taxon>
        <taxon>Craniata</taxon>
        <taxon>Vertebrata</taxon>
        <taxon>Euteleostomi</taxon>
        <taxon>Actinopterygii</taxon>
        <taxon>Neopterygii</taxon>
        <taxon>Teleostei</taxon>
        <taxon>Neoteleostei</taxon>
        <taxon>Acanthomorphata</taxon>
        <taxon>Eupercaria</taxon>
        <taxon>Perciformes</taxon>
        <taxon>Notothenioidei</taxon>
        <taxon>Bovichtidae</taxon>
        <taxon>Cottoperca</taxon>
    </lineage>
</organism>
<gene>
    <name evidence="11" type="primary">homezb</name>
</gene>
<dbReference type="GO" id="GO:0000981">
    <property type="term" value="F:DNA-binding transcription factor activity, RNA polymerase II-specific"/>
    <property type="evidence" value="ECO:0007669"/>
    <property type="project" value="TreeGrafter"/>
</dbReference>
<dbReference type="Gene3D" id="1.10.10.60">
    <property type="entry name" value="Homeodomain-like"/>
    <property type="match status" value="1"/>
</dbReference>
<evidence type="ECO:0000259" key="9">
    <source>
        <dbReference type="PROSITE" id="PS50071"/>
    </source>
</evidence>
<name>A0A6J2RLM0_COTGO</name>
<dbReference type="CDD" id="cd00086">
    <property type="entry name" value="homeodomain"/>
    <property type="match status" value="1"/>
</dbReference>
<protein>
    <submittedName>
        <fullName evidence="11">Homeobox and leucine zipper encoding b isoform X2</fullName>
    </submittedName>
</protein>
<dbReference type="InterPro" id="IPR009057">
    <property type="entry name" value="Homeodomain-like_sf"/>
</dbReference>
<dbReference type="AlphaFoldDB" id="A0A6J2RLM0"/>
<dbReference type="PANTHER" id="PTHR15467">
    <property type="entry name" value="ZINC-FINGERS AND HOMEOBOXES RELATED"/>
    <property type="match status" value="1"/>
</dbReference>
<evidence type="ECO:0000256" key="7">
    <source>
        <dbReference type="RuleBase" id="RU000682"/>
    </source>
</evidence>
<evidence type="ECO:0000256" key="1">
    <source>
        <dbReference type="ARBA" id="ARBA00003263"/>
    </source>
</evidence>
<accession>A0A6J2RLM0</accession>
<evidence type="ECO:0000256" key="4">
    <source>
        <dbReference type="ARBA" id="ARBA00023155"/>
    </source>
</evidence>
<dbReference type="CTD" id="566226"/>
<reference evidence="11" key="1">
    <citation type="submission" date="2025-08" db="UniProtKB">
        <authorList>
            <consortium name="RefSeq"/>
        </authorList>
    </citation>
    <scope>IDENTIFICATION</scope>
</reference>
<dbReference type="GO" id="GO:0003677">
    <property type="term" value="F:DNA binding"/>
    <property type="evidence" value="ECO:0007669"/>
    <property type="project" value="UniProtKB-UniRule"/>
</dbReference>
<dbReference type="Pfam" id="PF00046">
    <property type="entry name" value="Homeodomain"/>
    <property type="match status" value="1"/>
</dbReference>
<comment type="function">
    <text evidence="1">Sequence-specific transcription factor which is part of a developmental regulatory system that provides cells with specific positional identities on the anterior-posterior axis.</text>
</comment>
<dbReference type="GO" id="GO:0005634">
    <property type="term" value="C:nucleus"/>
    <property type="evidence" value="ECO:0007669"/>
    <property type="project" value="UniProtKB-SubCell"/>
</dbReference>
<feature type="region of interest" description="Disordered" evidence="8">
    <location>
        <begin position="151"/>
        <end position="191"/>
    </location>
</feature>
<dbReference type="PROSITE" id="PS50071">
    <property type="entry name" value="HOMEOBOX_2"/>
    <property type="match status" value="1"/>
</dbReference>
<keyword evidence="4 6" id="KW-0371">Homeobox</keyword>
<evidence type="ECO:0000256" key="8">
    <source>
        <dbReference type="SAM" id="MobiDB-lite"/>
    </source>
</evidence>
<evidence type="ECO:0000256" key="2">
    <source>
        <dbReference type="ARBA" id="ARBA00004123"/>
    </source>
</evidence>
<sequence>MCHPCLLMVPRAPRVILEPFPQMKKMRQKVDAVPQLQHKTPSAPGETLSEMTIAPMAFNLNQSSTVCLPLVSDSQMLIWVHSNEINLQPDGAAELDKAFDRFPYITQKQTAALAQRCSLHPDQVKVWFMVQRLLYGISWDYKDISRVRRKFKSSQGKEELQTRKGEEVKEDGGENKECKIPGGKNCRRGYG</sequence>
<evidence type="ECO:0000313" key="10">
    <source>
        <dbReference type="Proteomes" id="UP000504630"/>
    </source>
</evidence>
<dbReference type="PANTHER" id="PTHR15467:SF10">
    <property type="entry name" value="HOMEOBOX AND LEUCINE ZIPPER ENCODING B-RELATED"/>
    <property type="match status" value="1"/>
</dbReference>
<proteinExistence type="predicted"/>